<comment type="caution">
    <text evidence="2">The sequence shown here is derived from an EMBL/GenBank/DDBJ whole genome shotgun (WGS) entry which is preliminary data.</text>
</comment>
<dbReference type="Proteomes" id="UP001233999">
    <property type="component" value="Unassembled WGS sequence"/>
</dbReference>
<evidence type="ECO:0000313" key="3">
    <source>
        <dbReference type="Proteomes" id="UP001233999"/>
    </source>
</evidence>
<dbReference type="EMBL" id="JASPKZ010009819">
    <property type="protein sequence ID" value="KAJ9575848.1"/>
    <property type="molecule type" value="Genomic_DNA"/>
</dbReference>
<feature type="non-terminal residue" evidence="2">
    <location>
        <position position="1"/>
    </location>
</feature>
<keyword evidence="3" id="KW-1185">Reference proteome</keyword>
<evidence type="ECO:0000313" key="2">
    <source>
        <dbReference type="EMBL" id="KAJ9575848.1"/>
    </source>
</evidence>
<organism evidence="2 3">
    <name type="scientific">Diploptera punctata</name>
    <name type="common">Pacific beetle cockroach</name>
    <dbReference type="NCBI Taxonomy" id="6984"/>
    <lineage>
        <taxon>Eukaryota</taxon>
        <taxon>Metazoa</taxon>
        <taxon>Ecdysozoa</taxon>
        <taxon>Arthropoda</taxon>
        <taxon>Hexapoda</taxon>
        <taxon>Insecta</taxon>
        <taxon>Pterygota</taxon>
        <taxon>Neoptera</taxon>
        <taxon>Polyneoptera</taxon>
        <taxon>Dictyoptera</taxon>
        <taxon>Blattodea</taxon>
        <taxon>Blaberoidea</taxon>
        <taxon>Blaberidae</taxon>
        <taxon>Diplopterinae</taxon>
        <taxon>Diploptera</taxon>
    </lineage>
</organism>
<reference evidence="2" key="2">
    <citation type="submission" date="2023-05" db="EMBL/GenBank/DDBJ databases">
        <authorList>
            <person name="Fouks B."/>
        </authorList>
    </citation>
    <scope>NUCLEOTIDE SEQUENCE</scope>
    <source>
        <strain evidence="2">Stay&amp;Tobe</strain>
        <tissue evidence="2">Testes</tissue>
    </source>
</reference>
<accession>A0AAD8E3G9</accession>
<dbReference type="AlphaFoldDB" id="A0AAD8E3G9"/>
<name>A0AAD8E3G9_DIPPU</name>
<evidence type="ECO:0000256" key="1">
    <source>
        <dbReference type="SAM" id="Phobius"/>
    </source>
</evidence>
<keyword evidence="1" id="KW-1133">Transmembrane helix</keyword>
<feature type="transmembrane region" description="Helical" evidence="1">
    <location>
        <begin position="23"/>
        <end position="51"/>
    </location>
</feature>
<keyword evidence="1" id="KW-0812">Transmembrane</keyword>
<reference evidence="2" key="1">
    <citation type="journal article" date="2023" name="IScience">
        <title>Live-bearing cockroach genome reveals convergent evolutionary mechanisms linked to viviparity in insects and beyond.</title>
        <authorList>
            <person name="Fouks B."/>
            <person name="Harrison M.C."/>
            <person name="Mikhailova A.A."/>
            <person name="Marchal E."/>
            <person name="English S."/>
            <person name="Carruthers M."/>
            <person name="Jennings E.C."/>
            <person name="Chiamaka E.L."/>
            <person name="Frigard R.A."/>
            <person name="Pippel M."/>
            <person name="Attardo G.M."/>
            <person name="Benoit J.B."/>
            <person name="Bornberg-Bauer E."/>
            <person name="Tobe S.S."/>
        </authorList>
    </citation>
    <scope>NUCLEOTIDE SEQUENCE</scope>
    <source>
        <strain evidence="2">Stay&amp;Tobe</strain>
    </source>
</reference>
<protein>
    <submittedName>
        <fullName evidence="2">Uncharacterized protein</fullName>
    </submittedName>
</protein>
<feature type="non-terminal residue" evidence="2">
    <location>
        <position position="94"/>
    </location>
</feature>
<keyword evidence="1" id="KW-0472">Membrane</keyword>
<gene>
    <name evidence="2" type="ORF">L9F63_007306</name>
</gene>
<proteinExistence type="predicted"/>
<sequence length="94" mass="11377">YFCLSFFVFYTFLSFYKLPLNCIFFPLCLLCSCLLQTHCLYVLTFFLVVCLQKMVFLHIRPVFKAIDHYFLESQLLKIKKNQFQFLLQFFPGLM</sequence>